<dbReference type="EnsemblPlants" id="Kaladp0060s0223.1.v1.1">
    <property type="protein sequence ID" value="Kaladp0060s0223.1.v1.1"/>
    <property type="gene ID" value="Kaladp0060s0223.v1.1"/>
</dbReference>
<dbReference type="InterPro" id="IPR018247">
    <property type="entry name" value="EF_Hand_1_Ca_BS"/>
</dbReference>
<dbReference type="InterPro" id="IPR050230">
    <property type="entry name" value="CALM/Myosin/TropC-like"/>
</dbReference>
<keyword evidence="5" id="KW-1185">Reference proteome</keyword>
<accession>A0A7N0UDS1</accession>
<dbReference type="OMA" id="MAPNQTI"/>
<feature type="domain" description="EF-hand" evidence="3">
    <location>
        <begin position="49"/>
        <end position="84"/>
    </location>
</feature>
<dbReference type="InterPro" id="IPR011992">
    <property type="entry name" value="EF-hand-dom_pair"/>
</dbReference>
<dbReference type="Proteomes" id="UP000594263">
    <property type="component" value="Unplaced"/>
</dbReference>
<dbReference type="FunFam" id="1.10.238.10:FF:000001">
    <property type="entry name" value="Calmodulin 1"/>
    <property type="match status" value="1"/>
</dbReference>
<evidence type="ECO:0000259" key="3">
    <source>
        <dbReference type="PROSITE" id="PS50222"/>
    </source>
</evidence>
<keyword evidence="1" id="KW-0677">Repeat</keyword>
<dbReference type="Pfam" id="PF13499">
    <property type="entry name" value="EF-hand_7"/>
    <property type="match status" value="2"/>
</dbReference>
<proteinExistence type="predicted"/>
<evidence type="ECO:0000313" key="5">
    <source>
        <dbReference type="Proteomes" id="UP000594263"/>
    </source>
</evidence>
<dbReference type="GO" id="GO:0016460">
    <property type="term" value="C:myosin II complex"/>
    <property type="evidence" value="ECO:0007669"/>
    <property type="project" value="TreeGrafter"/>
</dbReference>
<dbReference type="AlphaFoldDB" id="A0A7N0UDS1"/>
<feature type="domain" description="EF-hand" evidence="3">
    <location>
        <begin position="12"/>
        <end position="47"/>
    </location>
</feature>
<dbReference type="InterPro" id="IPR002048">
    <property type="entry name" value="EF_hand_dom"/>
</dbReference>
<evidence type="ECO:0000313" key="4">
    <source>
        <dbReference type="EnsemblPlants" id="Kaladp0060s0223.1.v1.1"/>
    </source>
</evidence>
<feature type="domain" description="EF-hand" evidence="3">
    <location>
        <begin position="88"/>
        <end position="123"/>
    </location>
</feature>
<name>A0A7N0UDS1_KALFE</name>
<dbReference type="SMART" id="SM00054">
    <property type="entry name" value="EFh"/>
    <property type="match status" value="4"/>
</dbReference>
<dbReference type="Gene3D" id="1.10.238.10">
    <property type="entry name" value="EF-hand"/>
    <property type="match status" value="2"/>
</dbReference>
<feature type="domain" description="EF-hand" evidence="3">
    <location>
        <begin position="124"/>
        <end position="155"/>
    </location>
</feature>
<dbReference type="PANTHER" id="PTHR23048">
    <property type="entry name" value="MYOSIN LIGHT CHAIN 1, 3"/>
    <property type="match status" value="1"/>
</dbReference>
<evidence type="ECO:0000256" key="1">
    <source>
        <dbReference type="ARBA" id="ARBA00022737"/>
    </source>
</evidence>
<dbReference type="GO" id="GO:0005509">
    <property type="term" value="F:calcium ion binding"/>
    <property type="evidence" value="ECO:0007669"/>
    <property type="project" value="InterPro"/>
</dbReference>
<keyword evidence="2" id="KW-0106">Calcium</keyword>
<dbReference type="Gramene" id="Kaladp0060s0223.1.v1.1">
    <property type="protein sequence ID" value="Kaladp0060s0223.1.v1.1"/>
    <property type="gene ID" value="Kaladp0060s0223.v1.1"/>
</dbReference>
<dbReference type="SUPFAM" id="SSF47473">
    <property type="entry name" value="EF-hand"/>
    <property type="match status" value="1"/>
</dbReference>
<evidence type="ECO:0000256" key="2">
    <source>
        <dbReference type="ARBA" id="ARBA00022837"/>
    </source>
</evidence>
<dbReference type="PROSITE" id="PS50222">
    <property type="entry name" value="EF_HAND_2"/>
    <property type="match status" value="4"/>
</dbReference>
<dbReference type="PROSITE" id="PS00018">
    <property type="entry name" value="EF_HAND_1"/>
    <property type="match status" value="4"/>
</dbReference>
<dbReference type="CDD" id="cd00051">
    <property type="entry name" value="EFh"/>
    <property type="match status" value="1"/>
</dbReference>
<dbReference type="PANTHER" id="PTHR23048:SF0">
    <property type="entry name" value="CALMODULIN LIKE 3"/>
    <property type="match status" value="1"/>
</dbReference>
<sequence>MAPNQTIVPSREQFQQFNRAFCVFDKDGDGCITLEELTNVIRSSFNLDPTEENLQDMIRAFDVDGNGTVEFCEFLDIMTRSKLKVDDTEAAELKEAFKVFDRDQNGFISAEELKQVMINLGEKLSDEDVEQMINEADLDGDGQVNFEEFVRMLSR</sequence>
<reference evidence="4" key="1">
    <citation type="submission" date="2021-01" db="UniProtKB">
        <authorList>
            <consortium name="EnsemblPlants"/>
        </authorList>
    </citation>
    <scope>IDENTIFICATION</scope>
</reference>
<organism evidence="4 5">
    <name type="scientific">Kalanchoe fedtschenkoi</name>
    <name type="common">Lavender scallops</name>
    <name type="synonym">South American air plant</name>
    <dbReference type="NCBI Taxonomy" id="63787"/>
    <lineage>
        <taxon>Eukaryota</taxon>
        <taxon>Viridiplantae</taxon>
        <taxon>Streptophyta</taxon>
        <taxon>Embryophyta</taxon>
        <taxon>Tracheophyta</taxon>
        <taxon>Spermatophyta</taxon>
        <taxon>Magnoliopsida</taxon>
        <taxon>eudicotyledons</taxon>
        <taxon>Gunneridae</taxon>
        <taxon>Pentapetalae</taxon>
        <taxon>Saxifragales</taxon>
        <taxon>Crassulaceae</taxon>
        <taxon>Kalanchoe</taxon>
    </lineage>
</organism>
<protein>
    <recommendedName>
        <fullName evidence="3">EF-hand domain-containing protein</fullName>
    </recommendedName>
</protein>